<accession>A0A409YU20</accession>
<gene>
    <name evidence="1" type="ORF">CVT24_002611</name>
</gene>
<sequence>MMMSIGSDKKIKAHWSVPHRIKSRALNSYTLEDLEGRELNGRFSARRLREFVAEEGTDLFADQEEFMSSRREQVEAEDGT</sequence>
<evidence type="ECO:0000313" key="2">
    <source>
        <dbReference type="Proteomes" id="UP000284842"/>
    </source>
</evidence>
<protein>
    <submittedName>
        <fullName evidence="1">Uncharacterized protein</fullName>
    </submittedName>
</protein>
<keyword evidence="2" id="KW-1185">Reference proteome</keyword>
<name>A0A409YU20_9AGAR</name>
<dbReference type="OrthoDB" id="3237746at2759"/>
<evidence type="ECO:0000313" key="1">
    <source>
        <dbReference type="EMBL" id="PPR06469.1"/>
    </source>
</evidence>
<dbReference type="Proteomes" id="UP000284842">
    <property type="component" value="Unassembled WGS sequence"/>
</dbReference>
<dbReference type="AlphaFoldDB" id="A0A409YU20"/>
<reference evidence="1 2" key="1">
    <citation type="journal article" date="2018" name="Evol. Lett.">
        <title>Horizontal gene cluster transfer increased hallucinogenic mushroom diversity.</title>
        <authorList>
            <person name="Reynolds H.T."/>
            <person name="Vijayakumar V."/>
            <person name="Gluck-Thaler E."/>
            <person name="Korotkin H.B."/>
            <person name="Matheny P.B."/>
            <person name="Slot J.C."/>
        </authorList>
    </citation>
    <scope>NUCLEOTIDE SEQUENCE [LARGE SCALE GENOMIC DNA]</scope>
    <source>
        <strain evidence="1 2">2629</strain>
    </source>
</reference>
<proteinExistence type="predicted"/>
<organism evidence="1 2">
    <name type="scientific">Panaeolus cyanescens</name>
    <dbReference type="NCBI Taxonomy" id="181874"/>
    <lineage>
        <taxon>Eukaryota</taxon>
        <taxon>Fungi</taxon>
        <taxon>Dikarya</taxon>
        <taxon>Basidiomycota</taxon>
        <taxon>Agaricomycotina</taxon>
        <taxon>Agaricomycetes</taxon>
        <taxon>Agaricomycetidae</taxon>
        <taxon>Agaricales</taxon>
        <taxon>Agaricineae</taxon>
        <taxon>Galeropsidaceae</taxon>
        <taxon>Panaeolus</taxon>
    </lineage>
</organism>
<dbReference type="InParanoid" id="A0A409YU20"/>
<dbReference type="EMBL" id="NHTK01000645">
    <property type="protein sequence ID" value="PPR06469.1"/>
    <property type="molecule type" value="Genomic_DNA"/>
</dbReference>
<comment type="caution">
    <text evidence="1">The sequence shown here is derived from an EMBL/GenBank/DDBJ whole genome shotgun (WGS) entry which is preliminary data.</text>
</comment>